<organism evidence="10 11">
    <name type="scientific">Arctia plantaginis</name>
    <name type="common">Wood tiger moth</name>
    <name type="synonym">Phalaena plantaginis</name>
    <dbReference type="NCBI Taxonomy" id="874455"/>
    <lineage>
        <taxon>Eukaryota</taxon>
        <taxon>Metazoa</taxon>
        <taxon>Ecdysozoa</taxon>
        <taxon>Arthropoda</taxon>
        <taxon>Hexapoda</taxon>
        <taxon>Insecta</taxon>
        <taxon>Pterygota</taxon>
        <taxon>Neoptera</taxon>
        <taxon>Endopterygota</taxon>
        <taxon>Lepidoptera</taxon>
        <taxon>Glossata</taxon>
        <taxon>Ditrysia</taxon>
        <taxon>Noctuoidea</taxon>
        <taxon>Erebidae</taxon>
        <taxon>Arctiinae</taxon>
        <taxon>Arctia</taxon>
    </lineage>
</organism>
<dbReference type="Pfam" id="PF26039">
    <property type="entry name" value="Dcst2"/>
    <property type="match status" value="1"/>
</dbReference>
<evidence type="ECO:0000313" key="11">
    <source>
        <dbReference type="Proteomes" id="UP000494106"/>
    </source>
</evidence>
<feature type="region of interest" description="Disordered" evidence="6">
    <location>
        <begin position="1941"/>
        <end position="2038"/>
    </location>
</feature>
<gene>
    <name evidence="10" type="ORF">APLA_LOCUS1396</name>
</gene>
<evidence type="ECO:0000256" key="6">
    <source>
        <dbReference type="SAM" id="MobiDB-lite"/>
    </source>
</evidence>
<evidence type="ECO:0000256" key="1">
    <source>
        <dbReference type="ARBA" id="ARBA00004141"/>
    </source>
</evidence>
<feature type="compositionally biased region" description="Basic and acidic residues" evidence="6">
    <location>
        <begin position="1018"/>
        <end position="1067"/>
    </location>
</feature>
<feature type="coiled-coil region" evidence="5">
    <location>
        <begin position="1581"/>
        <end position="1618"/>
    </location>
</feature>
<keyword evidence="11" id="KW-1185">Reference proteome</keyword>
<dbReference type="Proteomes" id="UP000494106">
    <property type="component" value="Unassembled WGS sequence"/>
</dbReference>
<feature type="transmembrane region" description="Helical" evidence="7">
    <location>
        <begin position="381"/>
        <end position="401"/>
    </location>
</feature>
<keyword evidence="2 7" id="KW-0812">Transmembrane</keyword>
<dbReference type="InterPro" id="IPR051856">
    <property type="entry name" value="CSR-E3_Ligase_Protein"/>
</dbReference>
<evidence type="ECO:0000256" key="7">
    <source>
        <dbReference type="SAM" id="Phobius"/>
    </source>
</evidence>
<dbReference type="EMBL" id="CADEBC010000123">
    <property type="protein sequence ID" value="CAB3222973.1"/>
    <property type="molecule type" value="Genomic_DNA"/>
</dbReference>
<keyword evidence="5" id="KW-0175">Coiled coil</keyword>
<keyword evidence="4 7" id="KW-0472">Membrane</keyword>
<evidence type="ECO:0000259" key="8">
    <source>
        <dbReference type="Pfam" id="PF07782"/>
    </source>
</evidence>
<comment type="subcellular location">
    <subcellularLocation>
        <location evidence="1">Membrane</location>
        <topology evidence="1">Multi-pass membrane protein</topology>
    </subcellularLocation>
</comment>
<reference evidence="10 11" key="1">
    <citation type="submission" date="2020-04" db="EMBL/GenBank/DDBJ databases">
        <authorList>
            <person name="Wallbank WR R."/>
            <person name="Pardo Diaz C."/>
            <person name="Kozak K."/>
            <person name="Martin S."/>
            <person name="Jiggins C."/>
            <person name="Moest M."/>
            <person name="Warren A I."/>
            <person name="Byers J.R.P. K."/>
            <person name="Montejo-Kovacevich G."/>
            <person name="Yen C E."/>
        </authorList>
    </citation>
    <scope>NUCLEOTIDE SEQUENCE [LARGE SCALE GENOMIC DNA]</scope>
</reference>
<evidence type="ECO:0000256" key="4">
    <source>
        <dbReference type="ARBA" id="ARBA00023136"/>
    </source>
</evidence>
<feature type="transmembrane region" description="Helical" evidence="7">
    <location>
        <begin position="114"/>
        <end position="136"/>
    </location>
</feature>
<dbReference type="PANTHER" id="PTHR21041">
    <property type="entry name" value="DENDRITIC CELL-SPECIFIC TRANSMEMBRANE PROTEIN"/>
    <property type="match status" value="1"/>
</dbReference>
<evidence type="ECO:0000256" key="5">
    <source>
        <dbReference type="SAM" id="Coils"/>
    </source>
</evidence>
<dbReference type="GO" id="GO:0016020">
    <property type="term" value="C:membrane"/>
    <property type="evidence" value="ECO:0007669"/>
    <property type="project" value="UniProtKB-SubCell"/>
</dbReference>
<feature type="transmembrane region" description="Helical" evidence="7">
    <location>
        <begin position="466"/>
        <end position="487"/>
    </location>
</feature>
<feature type="compositionally biased region" description="Basic residues" evidence="6">
    <location>
        <begin position="1106"/>
        <end position="1117"/>
    </location>
</feature>
<name>A0A8S0YUD0_ARCPL</name>
<feature type="compositionally biased region" description="Basic and acidic residues" evidence="6">
    <location>
        <begin position="991"/>
        <end position="1005"/>
    </location>
</feature>
<feature type="region of interest" description="Disordered" evidence="6">
    <location>
        <begin position="1106"/>
        <end position="1140"/>
    </location>
</feature>
<feature type="transmembrane region" description="Helical" evidence="7">
    <location>
        <begin position="569"/>
        <end position="590"/>
    </location>
</feature>
<accession>A0A8S0YUD0</accession>
<evidence type="ECO:0008006" key="12">
    <source>
        <dbReference type="Google" id="ProtNLM"/>
    </source>
</evidence>
<feature type="region of interest" description="Disordered" evidence="6">
    <location>
        <begin position="982"/>
        <end position="1067"/>
    </location>
</feature>
<feature type="compositionally biased region" description="Low complexity" evidence="6">
    <location>
        <begin position="2013"/>
        <end position="2026"/>
    </location>
</feature>
<dbReference type="InterPro" id="IPR012858">
    <property type="entry name" value="DC_STAMP-like"/>
</dbReference>
<comment type="caution">
    <text evidence="10">The sequence shown here is derived from an EMBL/GenBank/DDBJ whole genome shotgun (WGS) entry which is preliminary data.</text>
</comment>
<feature type="domain" description="E3 ubiquitin-protein ligase DCST1-like C-terminal" evidence="9">
    <location>
        <begin position="670"/>
        <end position="717"/>
    </location>
</feature>
<feature type="transmembrane region" description="Helical" evidence="7">
    <location>
        <begin position="84"/>
        <end position="108"/>
    </location>
</feature>
<protein>
    <recommendedName>
        <fullName evidence="12">Dendritic cell-specific transmembrane protein-like domain-containing protein</fullName>
    </recommendedName>
</protein>
<feature type="compositionally biased region" description="Basic and acidic residues" evidence="6">
    <location>
        <begin position="1125"/>
        <end position="1137"/>
    </location>
</feature>
<dbReference type="InterPro" id="IPR058842">
    <property type="entry name" value="DCST1_C"/>
</dbReference>
<dbReference type="Pfam" id="PF26037">
    <property type="entry name" value="zf-RING_DCST1_C"/>
    <property type="match status" value="1"/>
</dbReference>
<evidence type="ECO:0000259" key="9">
    <source>
        <dbReference type="Pfam" id="PF26037"/>
    </source>
</evidence>
<dbReference type="OrthoDB" id="6598372at2759"/>
<feature type="domain" description="Dendritic cell-specific transmembrane protein-like" evidence="8">
    <location>
        <begin position="416"/>
        <end position="613"/>
    </location>
</feature>
<sequence length="2558" mass="294106">MAFFALLWKARTIEKYKLNYEKEKINSIVMGNTRMEQTLSQRWRHYRYDTQKRISSTFKKWYPEGSGVANFFLYLKTDQTFPNFLLKSLMGFVGGIILTYICFMFFVFQLSISLIHSTIMSSIIGVLLTLGLAFSYRIRCLVFLLIPQFFSRVGRYTLTCYALVLILTGPATNTLKNSEVLSESMACSQEQIKTSVHHLNDLSKKPHNSMKESIKLMIDRFKVITTRVQQMVLRLNRLVFSIVGLIQYSFSWLQAISNICNEKLGSPYDRCTTLLREGMADRTTNFEPNIAVHYSMPYLAEFVCGAIKPFKAFCCVTDFMDDAILANIRKKLKDFTAQVRALFHVEVHIHRSYAFKSNNTRSASQMAAGIVTEIRNRTGPLLTWLSWSSCVTSLFLLLIIFRAKYYQHMYETRSRFDNRYITKELQELDLKRQRQGRETVLPLNRRERAKYITTTSFRLVASEKMYLTRSAVFMLITTFKLLIHIVADYSLYWVLMTIRYHGQYQSNLMRSSPFLPAGVPNSGAHVTGSGFVARLFRSIVDTFTIPLAKPSPSLIPCLPDPYPPDFRRYTQIGVLIFLLWFFALFEPYGLRLRHLIMGQYRPERAKARATWLYNHILRTRAGFMKFARRKLHRKYKYTTESSLTFRHWLNDHIPFQCLKYLLGVGPKEPFCLLCGTTSSPNDSDTQLTRCETPNCPGVYCTNCFSDIGQLCTICLSPNDYGDLSDLSLERGSSDDDDDSGSEFDGNVNISECIRLLENENHERLLNAQGSVGRWNFFLDSQKTSTQKNIAPKEPTDTENRNIYTYSLKNGHLTELSRINQQELQNNYLVSEDDIKIYNFSLDYNNNIILEPPKEKIETLTEVKSIGTNTDKRYSLMAKINLNNIFKTITIYKKQSMKKVKDLRPTMNNKTFHNIDNLNLVHNDSKRTKNHIVGCKINTKHKSFTTFKADSECVMKRKDSKISTWNVVRGIINIVRILNESNSHLNSTNCNKNEDSNKDKGEHNFQDMKPIMSSTPKNNDLKKNVKDNKRKTKGIEKNSEDIEKKKMSNSKKNSENNKPKKSCKDISKKTSKHRIAIFHAFFSNHWRTVKSNIGFLTNRHVENVKLKEKKNHKRRKKWKDSNNYPEKIEKEKKDTAKKDSKRTRNYRISAFLADHEWMKRDYKRPNKVNIGSDDSCRVMKAPSCRVIPPIRNKTKLVAMVQVNNRPFQWRDEKVTESVTELTEFNKNNGITKSKSQACLKRKSSVKALERFKRRVNAPELSPVPSILKEMMNSMSLMRKSSLNVDTSSICIKKRKSFYNTFKREATKLKDCGTLDTVELFKNKGYSDLLIPLEFKPKLSDTNANSKIEKKISLSTPSVLQKIGSKNTDLGEKTTLMPCRFDSFKDILKKWNLIKKPREKSASDKIYDVTQKFKTLCTSLLGSSCDELTCEKRKQRVAVHKRPGKCQSIISNNSEIVQNNSIVRRCNCEPYEDIQRKWTHINNSPEACQTDRKLSFKQRTKNFCSSIFASSCNEKTCYNHKERERILNENRLCKKEEIKIKTTDEKKCDSKVKDRARKNKDCVKKCVLEDIKDLSCKDVLQCQKREEAKLKEIQRHIEREKEIEREIALEQKRHREREKEIEKELGYELAKHRETEKKLMCDEDSQTLQGVETGVACESTVMDTKGERCEATTQPSVIHQKSAAVGSVCECKDKKVGEKNSCSTPPKQEKRKRDKKKKITCACPAPPPCEIPRVCCRPLTSAGVGSCNCLCDDKNVGGSAMLPCSCATQCKTSGIKLSNVYPKCQDLPSPKEITPYRSSTSPSCPKSPPCPKPPPCPNSPPFTNSPPNPEPSPSPKPSPCPIPPPCPKPPPCETSPLCPNSSDQSVTSVVDCCCTRAYKQANKASPGKKKKVVKCECSTQYSNQDVQNRTCFPIFPKFVSHQVSPMHFSQTAPSHTRLSPKRTMISESTSPQMVQADEAARSRPTRVQKNSGRVSGEVKTRIIYTPQYKNNIRPEEHRVRNPSARCLPRRSSPHSQPKQFSAPQQQQQRRSRVPEIASQHSSISHLSPLLLLTTPSLEVLTPREKKIEQPPMTIKTRVTRKRSPLTIRIPVQISDALNLAPRIRDTPMDPGGYCVNKSVFKNKSITANFSEEILPPKSQFQQIAVQAKLEPEFIRKRSPSPTIPLLPLNKEVSSEDYAVMLPSSGVRGTARSKHPPDNIIKFSFKKNRSGADTKPQYANKIYHDTSQCHNEKREKTKADKTAPHKGTRYNYCWKRFGRKSSASTKSKENTKLRRLSLESSLCDLDDQSILNELMEDSDSNIASASCLFSDEGFKTDTTYCSMATVHFSDRRCHHHKVKFVTNNDQATSTEKTVLRDTGTITCDWWSPLVERKGHNLFEKKKGYNEIEDVRRGIIDGKRRKPNTADGRFVKFQSGTQIIPPWRFDFSNLNIMTPSRYLLESQRYYNELFAYATNMPRADVHRYQHQTQKVHDREKVRSPIGSRRAYQRKTKRLDECYSPRKSLYSPRRRLTDSVRTSESPRIRSSVYPKSVKRYYAKLNAAKKPYYCYGYKRSPLLEMESG</sequence>
<evidence type="ECO:0000313" key="10">
    <source>
        <dbReference type="EMBL" id="CAB3222973.1"/>
    </source>
</evidence>
<evidence type="ECO:0000256" key="3">
    <source>
        <dbReference type="ARBA" id="ARBA00022989"/>
    </source>
</evidence>
<evidence type="ECO:0000256" key="2">
    <source>
        <dbReference type="ARBA" id="ARBA00022692"/>
    </source>
</evidence>
<dbReference type="PANTHER" id="PTHR21041:SF9">
    <property type="entry name" value="DENDRITIC CELL-SPECIFIC TRANSMEMBRANE PROTEIN-LIKE DOMAIN-CONTAINING PROTEIN"/>
    <property type="match status" value="1"/>
</dbReference>
<proteinExistence type="predicted"/>
<keyword evidence="3 7" id="KW-1133">Transmembrane helix</keyword>
<dbReference type="Pfam" id="PF07782">
    <property type="entry name" value="DC_STAMP"/>
    <property type="match status" value="1"/>
</dbReference>